<evidence type="ECO:0000313" key="1">
    <source>
        <dbReference type="EMBL" id="KAL2812017.1"/>
    </source>
</evidence>
<dbReference type="EMBL" id="JBFXLS010000204">
    <property type="protein sequence ID" value="KAL2812017.1"/>
    <property type="molecule type" value="Genomic_DNA"/>
</dbReference>
<evidence type="ECO:0000313" key="2">
    <source>
        <dbReference type="Proteomes" id="UP001610335"/>
    </source>
</evidence>
<comment type="caution">
    <text evidence="1">The sequence shown here is derived from an EMBL/GenBank/DDBJ whole genome shotgun (WGS) entry which is preliminary data.</text>
</comment>
<keyword evidence="2" id="KW-1185">Reference proteome</keyword>
<sequence length="242" mass="28416">MCAKAPVNIIFFIPDFSAQSLAIKTLGRLVDTSQHSSQDQIQTYLHKYIAKVLDSQRIYFPKFHDIITNLDISKFSYDYINYQAIILESIRPKLLSILENLSNFKIEYYNILFHDYIHYLLILYKLGVTHVLYNFSLLYTFSPVTSYLVNFHLPYSLKNILESKQTMVKQQLVIIDILFQTLQDKLLKLIILRLLESYILIWVFSRTDRSDQTVIDSVANPDHIQSREEEQGSYLLCLISKN</sequence>
<name>A0ABR4H975_9EURO</name>
<protein>
    <submittedName>
        <fullName evidence="1">Uncharacterized protein</fullName>
    </submittedName>
</protein>
<dbReference type="Proteomes" id="UP001610335">
    <property type="component" value="Unassembled WGS sequence"/>
</dbReference>
<reference evidence="1 2" key="1">
    <citation type="submission" date="2024-07" db="EMBL/GenBank/DDBJ databases">
        <title>Section-level genome sequencing and comparative genomics of Aspergillus sections Usti and Cavernicolus.</title>
        <authorList>
            <consortium name="Lawrence Berkeley National Laboratory"/>
            <person name="Nybo J.L."/>
            <person name="Vesth T.C."/>
            <person name="Theobald S."/>
            <person name="Frisvad J.C."/>
            <person name="Larsen T.O."/>
            <person name="Kjaerboelling I."/>
            <person name="Rothschild-Mancinelli K."/>
            <person name="Lyhne E.K."/>
            <person name="Kogle M.E."/>
            <person name="Barry K."/>
            <person name="Clum A."/>
            <person name="Na H."/>
            <person name="Ledsgaard L."/>
            <person name="Lin J."/>
            <person name="Lipzen A."/>
            <person name="Kuo A."/>
            <person name="Riley R."/>
            <person name="Mondo S."/>
            <person name="LaButti K."/>
            <person name="Haridas S."/>
            <person name="Pangalinan J."/>
            <person name="Salamov A.A."/>
            <person name="Simmons B.A."/>
            <person name="Magnuson J.K."/>
            <person name="Chen J."/>
            <person name="Drula E."/>
            <person name="Henrissat B."/>
            <person name="Wiebenga A."/>
            <person name="Lubbers R.J."/>
            <person name="Gomes A.C."/>
            <person name="Makela M.R."/>
            <person name="Stajich J."/>
            <person name="Grigoriev I.V."/>
            <person name="Mortensen U.H."/>
            <person name="De vries R.P."/>
            <person name="Baker S.E."/>
            <person name="Andersen M.R."/>
        </authorList>
    </citation>
    <scope>NUCLEOTIDE SEQUENCE [LARGE SCALE GENOMIC DNA]</scope>
    <source>
        <strain evidence="1 2">CBS 600.67</strain>
    </source>
</reference>
<organism evidence="1 2">
    <name type="scientific">Aspergillus cavernicola</name>
    <dbReference type="NCBI Taxonomy" id="176166"/>
    <lineage>
        <taxon>Eukaryota</taxon>
        <taxon>Fungi</taxon>
        <taxon>Dikarya</taxon>
        <taxon>Ascomycota</taxon>
        <taxon>Pezizomycotina</taxon>
        <taxon>Eurotiomycetes</taxon>
        <taxon>Eurotiomycetidae</taxon>
        <taxon>Eurotiales</taxon>
        <taxon>Aspergillaceae</taxon>
        <taxon>Aspergillus</taxon>
        <taxon>Aspergillus subgen. Nidulantes</taxon>
    </lineage>
</organism>
<gene>
    <name evidence="1" type="ORF">BDW59DRAFT_177045</name>
</gene>
<proteinExistence type="predicted"/>
<accession>A0ABR4H975</accession>